<name>A0ACB6Z532_THEGA</name>
<evidence type="ECO:0000313" key="1">
    <source>
        <dbReference type="EMBL" id="KAF9644266.1"/>
    </source>
</evidence>
<proteinExistence type="predicted"/>
<dbReference type="EMBL" id="MU118150">
    <property type="protein sequence ID" value="KAF9644266.1"/>
    <property type="molecule type" value="Genomic_DNA"/>
</dbReference>
<dbReference type="Proteomes" id="UP000886501">
    <property type="component" value="Unassembled WGS sequence"/>
</dbReference>
<reference evidence="1" key="2">
    <citation type="journal article" date="2020" name="Nat. Commun.">
        <title>Large-scale genome sequencing of mycorrhizal fungi provides insights into the early evolution of symbiotic traits.</title>
        <authorList>
            <person name="Miyauchi S."/>
            <person name="Kiss E."/>
            <person name="Kuo A."/>
            <person name="Drula E."/>
            <person name="Kohler A."/>
            <person name="Sanchez-Garcia M."/>
            <person name="Morin E."/>
            <person name="Andreopoulos B."/>
            <person name="Barry K.W."/>
            <person name="Bonito G."/>
            <person name="Buee M."/>
            <person name="Carver A."/>
            <person name="Chen C."/>
            <person name="Cichocki N."/>
            <person name="Clum A."/>
            <person name="Culley D."/>
            <person name="Crous P.W."/>
            <person name="Fauchery L."/>
            <person name="Girlanda M."/>
            <person name="Hayes R.D."/>
            <person name="Keri Z."/>
            <person name="LaButti K."/>
            <person name="Lipzen A."/>
            <person name="Lombard V."/>
            <person name="Magnuson J."/>
            <person name="Maillard F."/>
            <person name="Murat C."/>
            <person name="Nolan M."/>
            <person name="Ohm R.A."/>
            <person name="Pangilinan J."/>
            <person name="Pereira M.F."/>
            <person name="Perotto S."/>
            <person name="Peter M."/>
            <person name="Pfister S."/>
            <person name="Riley R."/>
            <person name="Sitrit Y."/>
            <person name="Stielow J.B."/>
            <person name="Szollosi G."/>
            <person name="Zifcakova L."/>
            <person name="Stursova M."/>
            <person name="Spatafora J.W."/>
            <person name="Tedersoo L."/>
            <person name="Vaario L.M."/>
            <person name="Yamada A."/>
            <person name="Yan M."/>
            <person name="Wang P."/>
            <person name="Xu J."/>
            <person name="Bruns T."/>
            <person name="Baldrian P."/>
            <person name="Vilgalys R."/>
            <person name="Dunand C."/>
            <person name="Henrissat B."/>
            <person name="Grigoriev I.V."/>
            <person name="Hibbett D."/>
            <person name="Nagy L.G."/>
            <person name="Martin F.M."/>
        </authorList>
    </citation>
    <scope>NUCLEOTIDE SEQUENCE</scope>
    <source>
        <strain evidence="1">P2</strain>
    </source>
</reference>
<evidence type="ECO:0000313" key="2">
    <source>
        <dbReference type="Proteomes" id="UP000886501"/>
    </source>
</evidence>
<reference evidence="1" key="1">
    <citation type="submission" date="2019-10" db="EMBL/GenBank/DDBJ databases">
        <authorList>
            <consortium name="DOE Joint Genome Institute"/>
            <person name="Kuo A."/>
            <person name="Miyauchi S."/>
            <person name="Kiss E."/>
            <person name="Drula E."/>
            <person name="Kohler A."/>
            <person name="Sanchez-Garcia M."/>
            <person name="Andreopoulos B."/>
            <person name="Barry K.W."/>
            <person name="Bonito G."/>
            <person name="Buee M."/>
            <person name="Carver A."/>
            <person name="Chen C."/>
            <person name="Cichocki N."/>
            <person name="Clum A."/>
            <person name="Culley D."/>
            <person name="Crous P.W."/>
            <person name="Fauchery L."/>
            <person name="Girlanda M."/>
            <person name="Hayes R."/>
            <person name="Keri Z."/>
            <person name="Labutti K."/>
            <person name="Lipzen A."/>
            <person name="Lombard V."/>
            <person name="Magnuson J."/>
            <person name="Maillard F."/>
            <person name="Morin E."/>
            <person name="Murat C."/>
            <person name="Nolan M."/>
            <person name="Ohm R."/>
            <person name="Pangilinan J."/>
            <person name="Pereira M."/>
            <person name="Perotto S."/>
            <person name="Peter M."/>
            <person name="Riley R."/>
            <person name="Sitrit Y."/>
            <person name="Stielow B."/>
            <person name="Szollosi G."/>
            <person name="Zifcakova L."/>
            <person name="Stursova M."/>
            <person name="Spatafora J.W."/>
            <person name="Tedersoo L."/>
            <person name="Vaario L.-M."/>
            <person name="Yamada A."/>
            <person name="Yan M."/>
            <person name="Wang P."/>
            <person name="Xu J."/>
            <person name="Bruns T."/>
            <person name="Baldrian P."/>
            <person name="Vilgalys R."/>
            <person name="Henrissat B."/>
            <person name="Grigoriev I.V."/>
            <person name="Hibbett D."/>
            <person name="Nagy L.G."/>
            <person name="Martin F.M."/>
        </authorList>
    </citation>
    <scope>NUCLEOTIDE SEQUENCE</scope>
    <source>
        <strain evidence="1">P2</strain>
    </source>
</reference>
<accession>A0ACB6Z532</accession>
<gene>
    <name evidence="1" type="ORF">BDM02DRAFT_1044428</name>
</gene>
<protein>
    <submittedName>
        <fullName evidence="1">Uncharacterized protein</fullName>
    </submittedName>
</protein>
<organism evidence="1 2">
    <name type="scientific">Thelephora ganbajun</name>
    <name type="common">Ganba fungus</name>
    <dbReference type="NCBI Taxonomy" id="370292"/>
    <lineage>
        <taxon>Eukaryota</taxon>
        <taxon>Fungi</taxon>
        <taxon>Dikarya</taxon>
        <taxon>Basidiomycota</taxon>
        <taxon>Agaricomycotina</taxon>
        <taxon>Agaricomycetes</taxon>
        <taxon>Thelephorales</taxon>
        <taxon>Thelephoraceae</taxon>
        <taxon>Thelephora</taxon>
    </lineage>
</organism>
<comment type="caution">
    <text evidence="1">The sequence shown here is derived from an EMBL/GenBank/DDBJ whole genome shotgun (WGS) entry which is preliminary data.</text>
</comment>
<keyword evidence="2" id="KW-1185">Reference proteome</keyword>
<sequence>MAPKPVSGMALKRIHKEIADIKKEDLGGMTIEPTENLFLWNASIPGQEGSPYEGGLFRLEIHLPHDYPFSAPKILFLTRIYHMNISDRGAVCIDILKNQWSPALSIFKVILSLSSLLTDPNPQDPLVPSIATEYVRNRKQHDNNARHWTQLYARPGVSPPTTSPPPSSIGSAPIGSPSRLFAIPVLDAQRLFESIHSRSRSRTSSVPPSQPSTPNVTETINDPILIESDSEENPSDGSSRSATVSLKRKSEAPHNDSGRQEKRGRGESESNIAGPSSNASDVIVIEDDD</sequence>